<proteinExistence type="predicted"/>
<evidence type="ECO:0000313" key="2">
    <source>
        <dbReference type="Proteomes" id="UP001630127"/>
    </source>
</evidence>
<dbReference type="EMBL" id="JBJUIK010000016">
    <property type="protein sequence ID" value="KAL3500073.1"/>
    <property type="molecule type" value="Genomic_DNA"/>
</dbReference>
<name>A0ABD2Y319_9GENT</name>
<dbReference type="AlphaFoldDB" id="A0ABD2Y319"/>
<sequence>MVNFIGDIKNGATGFFANLLAYEGIDQRQMEELLDFIPNLILPEQNADLLKSIDLEEVKGAFYQLDKDSAQRNKLCINQAADENFRSNRVKQHKAIKGQPLIAMG</sequence>
<comment type="caution">
    <text evidence="1">The sequence shown here is derived from an EMBL/GenBank/DDBJ whole genome shotgun (WGS) entry which is preliminary data.</text>
</comment>
<evidence type="ECO:0000313" key="1">
    <source>
        <dbReference type="EMBL" id="KAL3500073.1"/>
    </source>
</evidence>
<dbReference type="Proteomes" id="UP001630127">
    <property type="component" value="Unassembled WGS sequence"/>
</dbReference>
<protein>
    <submittedName>
        <fullName evidence="1">Uncharacterized protein</fullName>
    </submittedName>
</protein>
<reference evidence="1 2" key="1">
    <citation type="submission" date="2024-11" db="EMBL/GenBank/DDBJ databases">
        <title>A near-complete genome assembly of Cinchona calisaya.</title>
        <authorList>
            <person name="Lian D.C."/>
            <person name="Zhao X.W."/>
            <person name="Wei L."/>
        </authorList>
    </citation>
    <scope>NUCLEOTIDE SEQUENCE [LARGE SCALE GENOMIC DNA]</scope>
    <source>
        <tissue evidence="1">Nenye</tissue>
    </source>
</reference>
<keyword evidence="2" id="KW-1185">Reference proteome</keyword>
<gene>
    <name evidence="1" type="ORF">ACH5RR_039166</name>
</gene>
<accession>A0ABD2Y319</accession>
<organism evidence="1 2">
    <name type="scientific">Cinchona calisaya</name>
    <dbReference type="NCBI Taxonomy" id="153742"/>
    <lineage>
        <taxon>Eukaryota</taxon>
        <taxon>Viridiplantae</taxon>
        <taxon>Streptophyta</taxon>
        <taxon>Embryophyta</taxon>
        <taxon>Tracheophyta</taxon>
        <taxon>Spermatophyta</taxon>
        <taxon>Magnoliopsida</taxon>
        <taxon>eudicotyledons</taxon>
        <taxon>Gunneridae</taxon>
        <taxon>Pentapetalae</taxon>
        <taxon>asterids</taxon>
        <taxon>lamiids</taxon>
        <taxon>Gentianales</taxon>
        <taxon>Rubiaceae</taxon>
        <taxon>Cinchonoideae</taxon>
        <taxon>Cinchoneae</taxon>
        <taxon>Cinchona</taxon>
    </lineage>
</organism>